<dbReference type="Gene3D" id="2.60.40.2380">
    <property type="match status" value="1"/>
</dbReference>
<feature type="transmembrane region" description="Helical" evidence="7">
    <location>
        <begin position="382"/>
        <end position="404"/>
    </location>
</feature>
<dbReference type="EMBL" id="CP000884">
    <property type="protein sequence ID" value="ABX38008.1"/>
    <property type="molecule type" value="Genomic_DNA"/>
</dbReference>
<dbReference type="SMART" id="SM00387">
    <property type="entry name" value="HATPase_c"/>
    <property type="match status" value="1"/>
</dbReference>
<keyword evidence="4" id="KW-0808">Transferase</keyword>
<dbReference type="Gene3D" id="3.30.565.10">
    <property type="entry name" value="Histidine kinase-like ATPase, C-terminal domain"/>
    <property type="match status" value="1"/>
</dbReference>
<protein>
    <recommendedName>
        <fullName evidence="2">histidine kinase</fullName>
        <ecNumber evidence="2">2.7.13.3</ecNumber>
    </recommendedName>
</protein>
<evidence type="ECO:0000259" key="8">
    <source>
        <dbReference type="PROSITE" id="PS50109"/>
    </source>
</evidence>
<evidence type="ECO:0000313" key="10">
    <source>
        <dbReference type="Proteomes" id="UP000000784"/>
    </source>
</evidence>
<dbReference type="SMART" id="SM00388">
    <property type="entry name" value="HisKA"/>
    <property type="match status" value="1"/>
</dbReference>
<dbReference type="PANTHER" id="PTHR43711:SF1">
    <property type="entry name" value="HISTIDINE KINASE 1"/>
    <property type="match status" value="1"/>
</dbReference>
<dbReference type="InterPro" id="IPR004358">
    <property type="entry name" value="Sig_transdc_His_kin-like_C"/>
</dbReference>
<sequence>MHEHSRMLTVQRNTQKFTFIAWIMVSLGLLAFFVLSPASMPPPDKGLRLGKDLPMQVLADAGRSMTIEQVAALPDDAFETRRTPLNEGYTRHAYWVRVATPALAPTSGLADNDALWLEITPTYLDRVTLYQQAHGLWQARESGDTVPMAQRIHVRQLVFPLRAGQPFVLRIETSSAMQLYATVWRSTGLMAWLSSVEWASGVHQGVNLVLTLLIAGAALALRMRSLMAMTLLAFVVLTHNANVRGYAQLWLPEPWAPHADVWVSVGVFLLPAAFAWQARETLTRGTAWRRIDRMLVLLTVAPLLAVLSIPTGHYTQWAWLGVSVPWMASLLSALVAWQNLFRQGPSIVNLLVLIPYTLHTVMGIHVAAAYTGLVSSDIEAGMYWQLESLLLYILIIIAVGASLVEKFQNSMGRQAQLVESLARSEHALEGRVRTRTAELLHAQNALQAALHGERTLRLEQRQFFNMVNHEFRTPLAVVDSAATEQLTFPSTDIDSQLERAAQIRRACRRLTALVDNCLVSDRLDAPAFRLQLDRVPVMELIDDAVQLVHWSRRHHLKLETAGVPASWECDPTLVRIALSNLVDNAVKYAQAGEIAVCARLDAQGRLELTVSDEGPGLAPELAQRIFELHERGERSDQTRGFGLGLWVARRVAQMHGGDVQVTPAAGGGTCFTLTLPSSIPEDSGLATAATQPASPCVS</sequence>
<dbReference type="Proteomes" id="UP000000784">
    <property type="component" value="Chromosome"/>
</dbReference>
<dbReference type="Gene3D" id="1.10.287.130">
    <property type="match status" value="1"/>
</dbReference>
<dbReference type="SUPFAM" id="SSF55874">
    <property type="entry name" value="ATPase domain of HSP90 chaperone/DNA topoisomerase II/histidine kinase"/>
    <property type="match status" value="1"/>
</dbReference>
<proteinExistence type="predicted"/>
<gene>
    <name evidence="9" type="ordered locus">Daci_5379</name>
</gene>
<dbReference type="CDD" id="cd00082">
    <property type="entry name" value="HisKA"/>
    <property type="match status" value="1"/>
</dbReference>
<evidence type="ECO:0000256" key="2">
    <source>
        <dbReference type="ARBA" id="ARBA00012438"/>
    </source>
</evidence>
<keyword evidence="7" id="KW-0472">Membrane</keyword>
<keyword evidence="3" id="KW-0597">Phosphoprotein</keyword>
<keyword evidence="7" id="KW-1133">Transmembrane helix</keyword>
<organism evidence="9 10">
    <name type="scientific">Delftia acidovorans (strain DSM 14801 / SPH-1)</name>
    <dbReference type="NCBI Taxonomy" id="398578"/>
    <lineage>
        <taxon>Bacteria</taxon>
        <taxon>Pseudomonadati</taxon>
        <taxon>Pseudomonadota</taxon>
        <taxon>Betaproteobacteria</taxon>
        <taxon>Burkholderiales</taxon>
        <taxon>Comamonadaceae</taxon>
        <taxon>Delftia</taxon>
    </lineage>
</organism>
<dbReference type="InterPro" id="IPR005467">
    <property type="entry name" value="His_kinase_dom"/>
</dbReference>
<dbReference type="STRING" id="398578.Daci_5379"/>
<dbReference type="Pfam" id="PF02518">
    <property type="entry name" value="HATPase_c"/>
    <property type="match status" value="1"/>
</dbReference>
<evidence type="ECO:0000256" key="7">
    <source>
        <dbReference type="SAM" id="Phobius"/>
    </source>
</evidence>
<keyword evidence="6" id="KW-0902">Two-component regulatory system</keyword>
<feature type="transmembrane region" description="Helical" evidence="7">
    <location>
        <begin position="202"/>
        <end position="221"/>
    </location>
</feature>
<dbReference type="HOGENOM" id="CLU_000445_105_2_4"/>
<dbReference type="InterPro" id="IPR036097">
    <property type="entry name" value="HisK_dim/P_sf"/>
</dbReference>
<keyword evidence="7" id="KW-0812">Transmembrane</keyword>
<feature type="transmembrane region" description="Helical" evidence="7">
    <location>
        <begin position="349"/>
        <end position="370"/>
    </location>
</feature>
<evidence type="ECO:0000313" key="9">
    <source>
        <dbReference type="EMBL" id="ABX38008.1"/>
    </source>
</evidence>
<reference evidence="10" key="2">
    <citation type="submission" date="2007-11" db="EMBL/GenBank/DDBJ databases">
        <title>Complete sequence of Delftia acidovorans DSM 14801 / SPH-1.</title>
        <authorList>
            <person name="Copeland A."/>
            <person name="Lucas S."/>
            <person name="Lapidus A."/>
            <person name="Barry K."/>
            <person name="Glavina del Rio T."/>
            <person name="Dalin E."/>
            <person name="Tice H."/>
            <person name="Pitluck S."/>
            <person name="Lowry S."/>
            <person name="Clum A."/>
            <person name="Schmutz J."/>
            <person name="Larimer F."/>
            <person name="Land M."/>
            <person name="Hauser L."/>
            <person name="Kyrpides N."/>
            <person name="Kim E."/>
            <person name="Schleheck D."/>
            <person name="Richardson P."/>
        </authorList>
    </citation>
    <scope>NUCLEOTIDE SEQUENCE [LARGE SCALE GENOMIC DNA]</scope>
    <source>
        <strain evidence="10">DSM 14801 / SPH-1</strain>
    </source>
</reference>
<dbReference type="InterPro" id="IPR011622">
    <property type="entry name" value="7TMR_DISM_rcpt_extracell_dom2"/>
</dbReference>
<dbReference type="AlphaFoldDB" id="A9BNW3"/>
<keyword evidence="5 9" id="KW-0418">Kinase</keyword>
<dbReference type="Pfam" id="PF07696">
    <property type="entry name" value="7TMR-DISMED2"/>
    <property type="match status" value="1"/>
</dbReference>
<dbReference type="eggNOG" id="COG2205">
    <property type="taxonomic scope" value="Bacteria"/>
</dbReference>
<evidence type="ECO:0000256" key="1">
    <source>
        <dbReference type="ARBA" id="ARBA00000085"/>
    </source>
</evidence>
<dbReference type="SUPFAM" id="SSF47384">
    <property type="entry name" value="Homodimeric domain of signal transducing histidine kinase"/>
    <property type="match status" value="1"/>
</dbReference>
<feature type="transmembrane region" description="Helical" evidence="7">
    <location>
        <begin position="291"/>
        <end position="311"/>
    </location>
</feature>
<feature type="domain" description="Histidine kinase" evidence="8">
    <location>
        <begin position="466"/>
        <end position="679"/>
    </location>
</feature>
<feature type="transmembrane region" description="Helical" evidence="7">
    <location>
        <begin position="317"/>
        <end position="337"/>
    </location>
</feature>
<evidence type="ECO:0000256" key="5">
    <source>
        <dbReference type="ARBA" id="ARBA00022777"/>
    </source>
</evidence>
<dbReference type="EC" id="2.7.13.3" evidence="2"/>
<dbReference type="KEGG" id="dac:Daci_5379"/>
<dbReference type="PANTHER" id="PTHR43711">
    <property type="entry name" value="TWO-COMPONENT HISTIDINE KINASE"/>
    <property type="match status" value="1"/>
</dbReference>
<dbReference type="InterPro" id="IPR003661">
    <property type="entry name" value="HisK_dim/P_dom"/>
</dbReference>
<dbReference type="PRINTS" id="PR00344">
    <property type="entry name" value="BCTRLSENSOR"/>
</dbReference>
<feature type="transmembrane region" description="Helical" evidence="7">
    <location>
        <begin position="20"/>
        <end position="40"/>
    </location>
</feature>
<evidence type="ECO:0000256" key="3">
    <source>
        <dbReference type="ARBA" id="ARBA00022553"/>
    </source>
</evidence>
<dbReference type="InterPro" id="IPR003594">
    <property type="entry name" value="HATPase_dom"/>
</dbReference>
<dbReference type="CDD" id="cd00075">
    <property type="entry name" value="HATPase"/>
    <property type="match status" value="1"/>
</dbReference>
<evidence type="ECO:0000256" key="6">
    <source>
        <dbReference type="ARBA" id="ARBA00023012"/>
    </source>
</evidence>
<evidence type="ECO:0000256" key="4">
    <source>
        <dbReference type="ARBA" id="ARBA00022679"/>
    </source>
</evidence>
<dbReference type="PROSITE" id="PS50109">
    <property type="entry name" value="HIS_KIN"/>
    <property type="match status" value="1"/>
</dbReference>
<reference evidence="9 10" key="1">
    <citation type="journal article" date="2004" name="Appl. Environ. Microbiol.">
        <title>Mineralization of individual congeners of linear alkylbenzenesulfonate by defined pairs of heterotrophic bacteria.</title>
        <authorList>
            <person name="Schleheck D."/>
            <person name="Knepper T.P."/>
            <person name="Fischer K."/>
            <person name="Cook A.M."/>
        </authorList>
    </citation>
    <scope>NUCLEOTIDE SEQUENCE [LARGE SCALE GENOMIC DNA]</scope>
    <source>
        <strain evidence="10">DSM 14801 / SPH-1</strain>
    </source>
</reference>
<dbReference type="Pfam" id="PF00512">
    <property type="entry name" value="HisKA"/>
    <property type="match status" value="1"/>
</dbReference>
<keyword evidence="10" id="KW-1185">Reference proteome</keyword>
<accession>A9BNW3</accession>
<comment type="catalytic activity">
    <reaction evidence="1">
        <text>ATP + protein L-histidine = ADP + protein N-phospho-L-histidine.</text>
        <dbReference type="EC" id="2.7.13.3"/>
    </reaction>
</comment>
<name>A9BNW3_DELAS</name>
<dbReference type="GO" id="GO:0000155">
    <property type="term" value="F:phosphorelay sensor kinase activity"/>
    <property type="evidence" value="ECO:0007669"/>
    <property type="project" value="InterPro"/>
</dbReference>
<dbReference type="InterPro" id="IPR050736">
    <property type="entry name" value="Sensor_HK_Regulatory"/>
</dbReference>
<dbReference type="InterPro" id="IPR036890">
    <property type="entry name" value="HATPase_C_sf"/>
</dbReference>